<evidence type="ECO:0000259" key="3">
    <source>
        <dbReference type="PROSITE" id="PS50110"/>
    </source>
</evidence>
<dbReference type="InterPro" id="IPR001789">
    <property type="entry name" value="Sig_transdc_resp-reg_receiver"/>
</dbReference>
<evidence type="ECO:0000313" key="4">
    <source>
        <dbReference type="EMBL" id="TCZ67485.1"/>
    </source>
</evidence>
<name>A0A4R4DVD7_9BACT</name>
<dbReference type="PANTHER" id="PTHR44591:SF3">
    <property type="entry name" value="RESPONSE REGULATORY DOMAIN-CONTAINING PROTEIN"/>
    <property type="match status" value="1"/>
</dbReference>
<gene>
    <name evidence="4" type="ORF">E0486_15510</name>
</gene>
<reference evidence="4 5" key="1">
    <citation type="submission" date="2019-03" db="EMBL/GenBank/DDBJ databases">
        <authorList>
            <person name="Kim M.K.M."/>
        </authorList>
    </citation>
    <scope>NUCLEOTIDE SEQUENCE [LARGE SCALE GENOMIC DNA]</scope>
    <source>
        <strain evidence="4 5">17J68-15</strain>
    </source>
</reference>
<accession>A0A4R4DVD7</accession>
<dbReference type="InterPro" id="IPR011006">
    <property type="entry name" value="CheY-like_superfamily"/>
</dbReference>
<evidence type="ECO:0000256" key="1">
    <source>
        <dbReference type="ARBA" id="ARBA00022553"/>
    </source>
</evidence>
<comment type="caution">
    <text evidence="4">The sequence shown here is derived from an EMBL/GenBank/DDBJ whole genome shotgun (WGS) entry which is preliminary data.</text>
</comment>
<organism evidence="4 5">
    <name type="scientific">Flaviaesturariibacter aridisoli</name>
    <dbReference type="NCBI Taxonomy" id="2545761"/>
    <lineage>
        <taxon>Bacteria</taxon>
        <taxon>Pseudomonadati</taxon>
        <taxon>Bacteroidota</taxon>
        <taxon>Chitinophagia</taxon>
        <taxon>Chitinophagales</taxon>
        <taxon>Chitinophagaceae</taxon>
        <taxon>Flaviaestuariibacter</taxon>
    </lineage>
</organism>
<evidence type="ECO:0000256" key="2">
    <source>
        <dbReference type="PROSITE-ProRule" id="PRU00169"/>
    </source>
</evidence>
<dbReference type="Pfam" id="PF00072">
    <property type="entry name" value="Response_reg"/>
    <property type="match status" value="1"/>
</dbReference>
<dbReference type="Gene3D" id="3.40.50.2300">
    <property type="match status" value="1"/>
</dbReference>
<proteinExistence type="predicted"/>
<keyword evidence="1 2" id="KW-0597">Phosphoprotein</keyword>
<evidence type="ECO:0000313" key="5">
    <source>
        <dbReference type="Proteomes" id="UP000295164"/>
    </source>
</evidence>
<dbReference type="SMART" id="SM00448">
    <property type="entry name" value="REC"/>
    <property type="match status" value="1"/>
</dbReference>
<dbReference type="Proteomes" id="UP000295164">
    <property type="component" value="Unassembled WGS sequence"/>
</dbReference>
<dbReference type="PANTHER" id="PTHR44591">
    <property type="entry name" value="STRESS RESPONSE REGULATOR PROTEIN 1"/>
    <property type="match status" value="1"/>
</dbReference>
<dbReference type="AlphaFoldDB" id="A0A4R4DVD7"/>
<dbReference type="SUPFAM" id="SSF52172">
    <property type="entry name" value="CheY-like"/>
    <property type="match status" value="1"/>
</dbReference>
<feature type="domain" description="Response regulatory" evidence="3">
    <location>
        <begin position="46"/>
        <end position="158"/>
    </location>
</feature>
<dbReference type="EMBL" id="SKFH01000034">
    <property type="protein sequence ID" value="TCZ67485.1"/>
    <property type="molecule type" value="Genomic_DNA"/>
</dbReference>
<protein>
    <submittedName>
        <fullName evidence="4">Response regulator</fullName>
    </submittedName>
</protein>
<dbReference type="InterPro" id="IPR050595">
    <property type="entry name" value="Bact_response_regulator"/>
</dbReference>
<sequence>MLSIIQNPPSFAPIATPFLLSFRAQPKNGPFFAKCGQTTLAPMNPKILLVDDNEDLLLVTQIILKGQGYETFLARSAAEAERKIRTHQPALVLLDVGLGDEDGRAFCARLRADADTRDLRVILMSGDDSWNDCREAADDFLPKPFDFNELIDKVQQQLLAEDLRH</sequence>
<dbReference type="GO" id="GO:0000160">
    <property type="term" value="P:phosphorelay signal transduction system"/>
    <property type="evidence" value="ECO:0007669"/>
    <property type="project" value="InterPro"/>
</dbReference>
<dbReference type="PROSITE" id="PS50110">
    <property type="entry name" value="RESPONSE_REGULATORY"/>
    <property type="match status" value="1"/>
</dbReference>
<keyword evidence="5" id="KW-1185">Reference proteome</keyword>
<dbReference type="OrthoDB" id="9789181at2"/>
<feature type="modified residue" description="4-aspartylphosphate" evidence="2">
    <location>
        <position position="95"/>
    </location>
</feature>